<dbReference type="Gene3D" id="1.20.930.20">
    <property type="entry name" value="Adaptor protein Cbl, N-terminal domain"/>
    <property type="match status" value="1"/>
</dbReference>
<dbReference type="SUPFAM" id="SSF143990">
    <property type="entry name" value="YbiA-like"/>
    <property type="match status" value="1"/>
</dbReference>
<proteinExistence type="predicted"/>
<dbReference type="NCBIfam" id="TIGR02464">
    <property type="entry name" value="ribofla_fusion"/>
    <property type="match status" value="1"/>
</dbReference>
<dbReference type="InterPro" id="IPR012816">
    <property type="entry name" value="NADAR"/>
</dbReference>
<dbReference type="Gene3D" id="1.10.357.40">
    <property type="entry name" value="YbiA-like"/>
    <property type="match status" value="1"/>
</dbReference>
<dbReference type="GO" id="GO:0007166">
    <property type="term" value="P:cell surface receptor signaling pathway"/>
    <property type="evidence" value="ECO:0007669"/>
    <property type="project" value="InterPro"/>
</dbReference>
<comment type="caution">
    <text evidence="4">The sequence shown here is derived from an EMBL/GenBank/DDBJ whole genome shotgun (WGS) entry which is preliminary data.</text>
</comment>
<dbReference type="CDD" id="cd15457">
    <property type="entry name" value="NADAR"/>
    <property type="match status" value="1"/>
</dbReference>
<feature type="domain" description="Mixed lineage kinase" evidence="3">
    <location>
        <begin position="41"/>
        <end position="142"/>
    </location>
</feature>
<dbReference type="AlphaFoldDB" id="A0A9P3LI60"/>
<dbReference type="Pfam" id="PF08719">
    <property type="entry name" value="NADAR"/>
    <property type="match status" value="1"/>
</dbReference>
<name>A0A9P3LI60_9APHY</name>
<evidence type="ECO:0000259" key="3">
    <source>
        <dbReference type="Pfam" id="PF22215"/>
    </source>
</evidence>
<sequence>MMSFSSQDALSIAVAAAAASKELTALLSFPPISAASALLLEIFKTIQDLHHNQSECLRLGQRCVTLLADVKDAMGARGGEPPDSLKRNISKFTRSLEELRDDMRADSQGKWHERLLRKSIMEAKLSHYNSMVDDAARSFQIVTLIHIHRAVGDGQGDQAGSGVHAVLSPIYFYEKQQPYFEFSNSSPYSVWHNGKLYPTSAHLFQAYKFFETAPHLAEHIRTQPTAKSAVGEAARLRSEQRQDWNQKNREVMDSILDAKFSQHADLREKLLSTGDRQIVEASPTDSFWGQGADKHGRNELGKCLMRLREKFRVEDQRGHMRRKSTRTRVPQATGAYGGLQIPSGMHGYSSLHRSRSTNC</sequence>
<evidence type="ECO:0000313" key="5">
    <source>
        <dbReference type="Proteomes" id="UP000703269"/>
    </source>
</evidence>
<protein>
    <submittedName>
        <fullName evidence="4">NADAR family protein</fullName>
    </submittedName>
</protein>
<evidence type="ECO:0000259" key="2">
    <source>
        <dbReference type="Pfam" id="PF08719"/>
    </source>
</evidence>
<feature type="domain" description="NADAR" evidence="2">
    <location>
        <begin position="171"/>
        <end position="312"/>
    </location>
</feature>
<feature type="region of interest" description="Disordered" evidence="1">
    <location>
        <begin position="334"/>
        <end position="359"/>
    </location>
</feature>
<evidence type="ECO:0000256" key="1">
    <source>
        <dbReference type="SAM" id="MobiDB-lite"/>
    </source>
</evidence>
<keyword evidence="5" id="KW-1185">Reference proteome</keyword>
<gene>
    <name evidence="4" type="ORF">PsYK624_119600</name>
</gene>
<reference evidence="4 5" key="1">
    <citation type="submission" date="2021-08" db="EMBL/GenBank/DDBJ databases">
        <title>Draft Genome Sequence of Phanerochaete sordida strain YK-624.</title>
        <authorList>
            <person name="Mori T."/>
            <person name="Dohra H."/>
            <person name="Suzuki T."/>
            <person name="Kawagishi H."/>
            <person name="Hirai H."/>
        </authorList>
    </citation>
    <scope>NUCLEOTIDE SEQUENCE [LARGE SCALE GENOMIC DNA]</scope>
    <source>
        <strain evidence="4 5">YK-624</strain>
    </source>
</reference>
<dbReference type="InterPro" id="IPR037238">
    <property type="entry name" value="YbiA-like_sf"/>
</dbReference>
<dbReference type="InterPro" id="IPR036537">
    <property type="entry name" value="Adaptor_Cbl_N_dom_sf"/>
</dbReference>
<dbReference type="OrthoDB" id="206452at2759"/>
<dbReference type="Pfam" id="PF22215">
    <property type="entry name" value="MLKL_N"/>
    <property type="match status" value="1"/>
</dbReference>
<dbReference type="CDD" id="cd21037">
    <property type="entry name" value="MLKL_NTD"/>
    <property type="match status" value="1"/>
</dbReference>
<accession>A0A9P3LI60</accession>
<organism evidence="4 5">
    <name type="scientific">Phanerochaete sordida</name>
    <dbReference type="NCBI Taxonomy" id="48140"/>
    <lineage>
        <taxon>Eukaryota</taxon>
        <taxon>Fungi</taxon>
        <taxon>Dikarya</taxon>
        <taxon>Basidiomycota</taxon>
        <taxon>Agaricomycotina</taxon>
        <taxon>Agaricomycetes</taxon>
        <taxon>Polyporales</taxon>
        <taxon>Phanerochaetaceae</taxon>
        <taxon>Phanerochaete</taxon>
    </lineage>
</organism>
<dbReference type="InterPro" id="IPR054000">
    <property type="entry name" value="MLKL_N"/>
</dbReference>
<dbReference type="Proteomes" id="UP000703269">
    <property type="component" value="Unassembled WGS sequence"/>
</dbReference>
<evidence type="ECO:0000313" key="4">
    <source>
        <dbReference type="EMBL" id="GJE95773.1"/>
    </source>
</evidence>
<dbReference type="EMBL" id="BPQB01000052">
    <property type="protein sequence ID" value="GJE95773.1"/>
    <property type="molecule type" value="Genomic_DNA"/>
</dbReference>
<dbReference type="InterPro" id="IPR059179">
    <property type="entry name" value="MLKL-like_MCAfunc"/>
</dbReference>